<evidence type="ECO:0000256" key="7">
    <source>
        <dbReference type="ARBA" id="ARBA00023212"/>
    </source>
</evidence>
<keyword evidence="14" id="KW-0496">Mitochondrion</keyword>
<dbReference type="SUPFAM" id="SSF50729">
    <property type="entry name" value="PH domain-like"/>
    <property type="match status" value="1"/>
</dbReference>
<dbReference type="InterPro" id="IPR000219">
    <property type="entry name" value="DH_dom"/>
</dbReference>
<feature type="compositionally biased region" description="Low complexity" evidence="9">
    <location>
        <begin position="124"/>
        <end position="150"/>
    </location>
</feature>
<dbReference type="Gene3D" id="3.30.40.10">
    <property type="entry name" value="Zinc/RING finger domain, C3HC4 (zinc finger)"/>
    <property type="match status" value="1"/>
</dbReference>
<dbReference type="CDD" id="cd00160">
    <property type="entry name" value="RhoGEF"/>
    <property type="match status" value="1"/>
</dbReference>
<evidence type="ECO:0000256" key="2">
    <source>
        <dbReference type="ARBA" id="ARBA00022490"/>
    </source>
</evidence>
<name>A0A0G4IMN1_PLABS</name>
<feature type="region of interest" description="Disordered" evidence="9">
    <location>
        <begin position="28"/>
        <end position="70"/>
    </location>
</feature>
<accession>A0A0G4IMN1</accession>
<evidence type="ECO:0000313" key="16">
    <source>
        <dbReference type="Proteomes" id="UP000290189"/>
    </source>
</evidence>
<dbReference type="PANTHER" id="PTHR12673:SF159">
    <property type="entry name" value="LD03170P"/>
    <property type="match status" value="1"/>
</dbReference>
<sequence>MDGYKDAGNESPAAIFRQVAGLKIDVDNIDRKRPSVQHSYLPGNAPAGDEAASNWEVSSNDDDSIGDSVVQSPFDTWVSTRDWRHRETFFFNAVTGESSRDYPDHVSPGTSSDDDDDDNDDGVPNDGVPNDGVPNDGVPNDGFSTSSHSSSSDEDSSVESSGVDECDNDDDADVEGSALVVVTQPESQVPAGSRAMARLHVMEEIIMTEQSYLSSLRVIHDVYAVPFRDRGVDTPVTVLFNNAVHIYTLNCNLLAALEARWGAWRSNPTAPDLTVADLFDEYTPLLLFYTRYSVNLGPAVTILKSYRKEAPEHPMRKLLEECERNPSRRGEPLESLLIKPIQRIPRYILLLQEMRKKTDAGDPDAARITATLTGLQKVADSQNEEVRAREARDALDALQRTLGKKVDIVADGRIIIMQGELTKVDRDGQPVRVYFHLFNDIVMFSRQSPLGGLYKHRFLDMYTLSVEYTNGGYNLSHAFMLKSPKKSFVVYGGTEADTRKWFNAFRAATMALADDSGPGATPAAMRTPASQATACVICETPFTLLSRKHHCRLCGSVTCSACSAHRVLVPSMSTTEKQKVCRDCYEEFGGPTDENDDVGDLPVVAPLMSLVSTFGKSMKRMVQRTSSTGSTNSTSSGGMESPALGKGRNAMMTTFSARRDVAAELLRTESQFHADLEVTLAVMVHPLLSPSLDKDIARTFEALEVIKSLSLKLTRDLDAAVNQDWDDGTTRIGEIFARHASLLNLFADYASNVNAAVKALARSDMRSRVQGVEADPRAAGTRLARRLLVPLQRLSSYTFLLTKLMKMTPPEHCDYGAIADAIAKITSSSKLVTSAMKESGNHAKLQAMEATFKGKVSLDADGREFIRSGKVFLFDPNAVFAKGEAVPRLDAVTVHLFNDRLIVSRGDDKKGYKVDHDLLVDEFADIGFDAEAEAFLAEQGAGSEPPGHYCVMRMRISDTVLGVISKEPNRSWFKDILNVVNATYLKRNAQTDATLEAGSSSA</sequence>
<dbReference type="Gene3D" id="2.30.29.30">
    <property type="entry name" value="Pleckstrin-homology domain (PH domain)/Phosphotyrosine-binding domain (PTB)"/>
    <property type="match status" value="1"/>
</dbReference>
<dbReference type="InterPro" id="IPR051092">
    <property type="entry name" value="FYVE_RhoGEF_PH"/>
</dbReference>
<feature type="compositionally biased region" description="Acidic residues" evidence="9">
    <location>
        <begin position="112"/>
        <end position="123"/>
    </location>
</feature>
<evidence type="ECO:0000256" key="9">
    <source>
        <dbReference type="SAM" id="MobiDB-lite"/>
    </source>
</evidence>
<dbReference type="Pfam" id="PF01363">
    <property type="entry name" value="FYVE"/>
    <property type="match status" value="1"/>
</dbReference>
<dbReference type="SMART" id="SM00325">
    <property type="entry name" value="RhoGEF"/>
    <property type="match status" value="2"/>
</dbReference>
<gene>
    <name evidence="13" type="ORF">PBRA_005172</name>
    <name evidence="14" type="ORF">PLBR_LOCUS1836</name>
</gene>
<dbReference type="PROSITE" id="PS50003">
    <property type="entry name" value="PH_DOMAIN"/>
    <property type="match status" value="1"/>
</dbReference>
<evidence type="ECO:0000313" key="13">
    <source>
        <dbReference type="EMBL" id="CEO96563.1"/>
    </source>
</evidence>
<feature type="region of interest" description="Disordered" evidence="9">
    <location>
        <begin position="623"/>
        <end position="646"/>
    </location>
</feature>
<keyword evidence="2" id="KW-0963">Cytoplasm</keyword>
<dbReference type="STRING" id="37360.A0A0G4IMN1"/>
<reference evidence="14 16" key="2">
    <citation type="submission" date="2018-03" db="EMBL/GenBank/DDBJ databases">
        <authorList>
            <person name="Fogelqvist J."/>
        </authorList>
    </citation>
    <scope>NUCLEOTIDE SEQUENCE [LARGE SCALE GENOMIC DNA]</scope>
</reference>
<evidence type="ECO:0000256" key="4">
    <source>
        <dbReference type="ARBA" id="ARBA00022723"/>
    </source>
</evidence>
<evidence type="ECO:0000313" key="15">
    <source>
        <dbReference type="Proteomes" id="UP000039324"/>
    </source>
</evidence>
<dbReference type="InterPro" id="IPR013083">
    <property type="entry name" value="Znf_RING/FYVE/PHD"/>
</dbReference>
<organism evidence="13 15">
    <name type="scientific">Plasmodiophora brassicae</name>
    <name type="common">Clubroot disease agent</name>
    <dbReference type="NCBI Taxonomy" id="37360"/>
    <lineage>
        <taxon>Eukaryota</taxon>
        <taxon>Sar</taxon>
        <taxon>Rhizaria</taxon>
        <taxon>Endomyxa</taxon>
        <taxon>Phytomyxea</taxon>
        <taxon>Plasmodiophorida</taxon>
        <taxon>Plasmodiophoridae</taxon>
        <taxon>Plasmodiophora</taxon>
    </lineage>
</organism>
<protein>
    <submittedName>
        <fullName evidence="13">Uncharacterized protein</fullName>
    </submittedName>
</protein>
<dbReference type="InterPro" id="IPR035899">
    <property type="entry name" value="DBL_dom_sf"/>
</dbReference>
<dbReference type="PROSITE" id="PS00741">
    <property type="entry name" value="DH_1"/>
    <property type="match status" value="1"/>
</dbReference>
<feature type="region of interest" description="Disordered" evidence="9">
    <location>
        <begin position="97"/>
        <end position="171"/>
    </location>
</feature>
<comment type="subcellular location">
    <subcellularLocation>
        <location evidence="1">Cytoplasm</location>
        <location evidence="1">Cytoskeleton</location>
    </subcellularLocation>
</comment>
<dbReference type="Proteomes" id="UP000290189">
    <property type="component" value="Unassembled WGS sequence"/>
</dbReference>
<dbReference type="InterPro" id="IPR001849">
    <property type="entry name" value="PH_domain"/>
</dbReference>
<keyword evidence="6" id="KW-0862">Zinc</keyword>
<keyword evidence="4" id="KW-0479">Metal-binding</keyword>
<feature type="domain" description="FYVE-type" evidence="12">
    <location>
        <begin position="529"/>
        <end position="589"/>
    </location>
</feature>
<dbReference type="GO" id="GO:0005856">
    <property type="term" value="C:cytoskeleton"/>
    <property type="evidence" value="ECO:0007669"/>
    <property type="project" value="UniProtKB-SubCell"/>
</dbReference>
<dbReference type="InterPro" id="IPR017455">
    <property type="entry name" value="Znf_FYVE-rel"/>
</dbReference>
<dbReference type="PROSITE" id="PS50010">
    <property type="entry name" value="DH_2"/>
    <property type="match status" value="2"/>
</dbReference>
<dbReference type="Gene3D" id="1.20.900.10">
    <property type="entry name" value="Dbl homology (DH) domain"/>
    <property type="match status" value="2"/>
</dbReference>
<feature type="domain" description="DH" evidence="11">
    <location>
        <begin position="657"/>
        <end position="835"/>
    </location>
</feature>
<dbReference type="EMBL" id="OVEO01000003">
    <property type="protein sequence ID" value="SPQ94621.1"/>
    <property type="molecule type" value="Genomic_DNA"/>
</dbReference>
<dbReference type="GO" id="GO:0035556">
    <property type="term" value="P:intracellular signal transduction"/>
    <property type="evidence" value="ECO:0007669"/>
    <property type="project" value="InterPro"/>
</dbReference>
<dbReference type="InterPro" id="IPR011011">
    <property type="entry name" value="Znf_FYVE_PHD"/>
</dbReference>
<dbReference type="InterPro" id="IPR001331">
    <property type="entry name" value="GDS_CDC24_CS"/>
</dbReference>
<dbReference type="OrthoDB" id="70570at2759"/>
<feature type="compositionally biased region" description="Low complexity" evidence="9">
    <location>
        <begin position="625"/>
        <end position="638"/>
    </location>
</feature>
<evidence type="ECO:0000259" key="10">
    <source>
        <dbReference type="PROSITE" id="PS50003"/>
    </source>
</evidence>
<feature type="domain" description="PH" evidence="10">
    <location>
        <begin position="414"/>
        <end position="510"/>
    </location>
</feature>
<evidence type="ECO:0000256" key="6">
    <source>
        <dbReference type="ARBA" id="ARBA00022833"/>
    </source>
</evidence>
<proteinExistence type="predicted"/>
<dbReference type="GO" id="GO:0005085">
    <property type="term" value="F:guanyl-nucleotide exchange factor activity"/>
    <property type="evidence" value="ECO:0007669"/>
    <property type="project" value="UniProtKB-KW"/>
</dbReference>
<evidence type="ECO:0000259" key="12">
    <source>
        <dbReference type="PROSITE" id="PS50178"/>
    </source>
</evidence>
<evidence type="ECO:0000256" key="3">
    <source>
        <dbReference type="ARBA" id="ARBA00022658"/>
    </source>
</evidence>
<geneLocation type="mitochondrion" evidence="14"/>
<dbReference type="SUPFAM" id="SSF57903">
    <property type="entry name" value="FYVE/PHD zinc finger"/>
    <property type="match status" value="1"/>
</dbReference>
<dbReference type="InterPro" id="IPR000306">
    <property type="entry name" value="Znf_FYVE"/>
</dbReference>
<feature type="domain" description="DH" evidence="11">
    <location>
        <begin position="197"/>
        <end position="385"/>
    </location>
</feature>
<dbReference type="SUPFAM" id="SSF48065">
    <property type="entry name" value="DBL homology domain (DH-domain)"/>
    <property type="match status" value="2"/>
</dbReference>
<keyword evidence="5 8" id="KW-0863">Zinc-finger</keyword>
<dbReference type="GO" id="GO:0005737">
    <property type="term" value="C:cytoplasm"/>
    <property type="evidence" value="ECO:0007669"/>
    <property type="project" value="TreeGrafter"/>
</dbReference>
<dbReference type="EMBL" id="CDSF01000068">
    <property type="protein sequence ID" value="CEO96563.1"/>
    <property type="molecule type" value="Genomic_DNA"/>
</dbReference>
<dbReference type="GO" id="GO:0008270">
    <property type="term" value="F:zinc ion binding"/>
    <property type="evidence" value="ECO:0007669"/>
    <property type="project" value="UniProtKB-KW"/>
</dbReference>
<dbReference type="CDD" id="cd00065">
    <property type="entry name" value="FYVE_like_SF"/>
    <property type="match status" value="1"/>
</dbReference>
<keyword evidence="7" id="KW-0206">Cytoskeleton</keyword>
<keyword evidence="15" id="KW-1185">Reference proteome</keyword>
<dbReference type="SMART" id="SM00064">
    <property type="entry name" value="FYVE"/>
    <property type="match status" value="1"/>
</dbReference>
<keyword evidence="3" id="KW-0344">Guanine-nucleotide releasing factor</keyword>
<reference evidence="13 15" key="1">
    <citation type="submission" date="2015-02" db="EMBL/GenBank/DDBJ databases">
        <authorList>
            <person name="Chooi Y.-H."/>
        </authorList>
    </citation>
    <scope>NUCLEOTIDE SEQUENCE [LARGE SCALE GENOMIC DNA]</scope>
    <source>
        <strain evidence="13">E3</strain>
    </source>
</reference>
<dbReference type="PROSITE" id="PS50178">
    <property type="entry name" value="ZF_FYVE"/>
    <property type="match status" value="1"/>
</dbReference>
<evidence type="ECO:0000256" key="8">
    <source>
        <dbReference type="PROSITE-ProRule" id="PRU00091"/>
    </source>
</evidence>
<feature type="compositionally biased region" description="Acidic residues" evidence="9">
    <location>
        <begin position="152"/>
        <end position="171"/>
    </location>
</feature>
<dbReference type="SMART" id="SM00233">
    <property type="entry name" value="PH"/>
    <property type="match status" value="1"/>
</dbReference>
<evidence type="ECO:0000259" key="11">
    <source>
        <dbReference type="PROSITE" id="PS50010"/>
    </source>
</evidence>
<dbReference type="InterPro" id="IPR011993">
    <property type="entry name" value="PH-like_dom_sf"/>
</dbReference>
<dbReference type="Pfam" id="PF00621">
    <property type="entry name" value="RhoGEF"/>
    <property type="match status" value="2"/>
</dbReference>
<evidence type="ECO:0000256" key="1">
    <source>
        <dbReference type="ARBA" id="ARBA00004245"/>
    </source>
</evidence>
<evidence type="ECO:0000313" key="14">
    <source>
        <dbReference type="EMBL" id="SPQ94621.1"/>
    </source>
</evidence>
<dbReference type="Proteomes" id="UP000039324">
    <property type="component" value="Unassembled WGS sequence"/>
</dbReference>
<dbReference type="AlphaFoldDB" id="A0A0G4IMN1"/>
<evidence type="ECO:0000256" key="5">
    <source>
        <dbReference type="ARBA" id="ARBA00022771"/>
    </source>
</evidence>
<dbReference type="PANTHER" id="PTHR12673">
    <property type="entry name" value="FACIOGENITAL DYSPLASIA PROTEIN"/>
    <property type="match status" value="1"/>
</dbReference>